<dbReference type="Gene3D" id="1.10.287.1700">
    <property type="match status" value="1"/>
</dbReference>
<accession>A0A0D6MMW3</accession>
<feature type="coiled-coil region" evidence="1">
    <location>
        <begin position="85"/>
        <end position="161"/>
    </location>
</feature>
<dbReference type="Proteomes" id="UP000032679">
    <property type="component" value="Unassembled WGS sequence"/>
</dbReference>
<gene>
    <name evidence="2" type="ORF">Tasa_037_009</name>
</gene>
<dbReference type="EMBL" id="BALE01000037">
    <property type="protein sequence ID" value="GAN55019.1"/>
    <property type="molecule type" value="Genomic_DNA"/>
</dbReference>
<proteinExistence type="predicted"/>
<sequence>MHDDPSGLNVSGPSIVMADQLVRLRTLRADQARQAALVATRRASATRHAVSEATGALHAHRTRWHEEETRHAERMRAGAMSSLALRDARARLDRLADEAVALQQALDQANTTMRQADADAAQARRTALQADRSRDQAGRLRADAQAARDGLEIAAEEAELEELVQMRHRPRDGLSECP</sequence>
<keyword evidence="1" id="KW-0175">Coiled coil</keyword>
<keyword evidence="3" id="KW-1185">Reference proteome</keyword>
<protein>
    <submittedName>
        <fullName evidence="2">Uncharacterized protein</fullName>
    </submittedName>
</protein>
<dbReference type="AlphaFoldDB" id="A0A0D6MMW3"/>
<dbReference type="InterPro" id="IPR053716">
    <property type="entry name" value="Flag_assembly_chemotaxis_eff"/>
</dbReference>
<reference evidence="2 3" key="1">
    <citation type="submission" date="2012-10" db="EMBL/GenBank/DDBJ databases">
        <title>Genome sequencing of Tanticharoenia sakaeratensis NBRC 103193.</title>
        <authorList>
            <person name="Azuma Y."/>
            <person name="Hadano H."/>
            <person name="Hirakawa H."/>
            <person name="Matsushita K."/>
        </authorList>
    </citation>
    <scope>NUCLEOTIDE SEQUENCE [LARGE SCALE GENOMIC DNA]</scope>
    <source>
        <strain evidence="2 3">NBRC 103193</strain>
    </source>
</reference>
<evidence type="ECO:0000256" key="1">
    <source>
        <dbReference type="SAM" id="Coils"/>
    </source>
</evidence>
<evidence type="ECO:0000313" key="2">
    <source>
        <dbReference type="EMBL" id="GAN55019.1"/>
    </source>
</evidence>
<evidence type="ECO:0000313" key="3">
    <source>
        <dbReference type="Proteomes" id="UP000032679"/>
    </source>
</evidence>
<organism evidence="2 3">
    <name type="scientific">Tanticharoenia sakaeratensis NBRC 103193</name>
    <dbReference type="NCBI Taxonomy" id="1231623"/>
    <lineage>
        <taxon>Bacteria</taxon>
        <taxon>Pseudomonadati</taxon>
        <taxon>Pseudomonadota</taxon>
        <taxon>Alphaproteobacteria</taxon>
        <taxon>Acetobacterales</taxon>
        <taxon>Acetobacteraceae</taxon>
        <taxon>Tanticharoenia</taxon>
    </lineage>
</organism>
<comment type="caution">
    <text evidence="2">The sequence shown here is derived from an EMBL/GenBank/DDBJ whole genome shotgun (WGS) entry which is preliminary data.</text>
</comment>
<name>A0A0D6MMW3_9PROT</name>
<dbReference type="STRING" id="1231623.Tasa_037_009"/>
<dbReference type="RefSeq" id="WP_048849825.1">
    <property type="nucleotide sequence ID" value="NZ_BALE01000037.1"/>
</dbReference>